<organism evidence="16 17">
    <name type="scientific">Theileria orientalis</name>
    <dbReference type="NCBI Taxonomy" id="68886"/>
    <lineage>
        <taxon>Eukaryota</taxon>
        <taxon>Sar</taxon>
        <taxon>Alveolata</taxon>
        <taxon>Apicomplexa</taxon>
        <taxon>Aconoidasida</taxon>
        <taxon>Piroplasmida</taxon>
        <taxon>Theileriidae</taxon>
        <taxon>Theileria</taxon>
    </lineage>
</organism>
<evidence type="ECO:0000256" key="6">
    <source>
        <dbReference type="ARBA" id="ARBA00022840"/>
    </source>
</evidence>
<keyword evidence="7 12" id="KW-0175">Coiled coil</keyword>
<keyword evidence="3" id="KW-0132">Cell division</keyword>
<dbReference type="SUPFAM" id="SSF75553">
    <property type="entry name" value="Smc hinge domain"/>
    <property type="match status" value="1"/>
</dbReference>
<dbReference type="PANTHER" id="PTHR43977">
    <property type="entry name" value="STRUCTURAL MAINTENANCE OF CHROMOSOMES PROTEIN 3"/>
    <property type="match status" value="1"/>
</dbReference>
<sequence length="1314" mass="150031">MYIEYVILDGFKSYSTRTVIGPLDPHFNAVTGLNGSGKSNVLDSLCFVFGISDLSTVRATKLDELIYKQGQAGITRASVTIIINNNQPNSPLMHPYNTMKEITITRQIAIGGKNRYFINNHPATPKNIFDFYNTARMNINNARFLIMQGRVTKVVNMKPRELLELIEEASGTRIYENKKTVALRLIKRKDEKMQEIEKIIKDDISPMMQKLKSDKDDFLKYSNVKDEYDRLKKIQAYLQYDYYKEVMEKLEECYSNKKDEMDNNVKSVRDMEQLIKSMSEKLAQKQKTLTSTQKQVEAYSLRVDSVNKAISKLRSNKKITEKDYRELLDSMDQTSKEIETHTASLSEFASVDAYNEFAKKVESDRKKLQELQQLANTGGKVGQMSQLKSKLSSCISELENSERVVAHLEQEIRKNELKLKEFDGSKSSYDSKMAEINDRKSQLGKRIHQINQQLAEHGQGDVVADLQGRLRKMREKRERLEQELCMSEQDMKKHRVHVKTVGDSEGYHGQIFDVLALNELGMSYSVPIHVLVGYKLSYLVAMNSKYAKSLFKLNNFASSTKKVTIVPLDDIKVNYLLTEEDLKQIKATLGVGKEEERRVLGYWDVFDYEEKFLKLAQYVSGNCVFCSKDSDAKSIAYSKELKKRFATATLQGDRYDTSGTMSGGGNKYLNETLKTVSVVRNTYRELEDVDREVEKLNDLLSKCKSLTDELYDLKSKHELCTSDLLSLQMRLKGGEYYTVLERINSSKSQLETKTSRMEELREKRAQYEQELASLSKSNEGDLDGKIRLIKESLKKANVQLELLKEQNVDQQLKKSTLEHQINSNKQELENKKMQKQSLEEMKLSQEEEIKQREEELKGLKKELESENSNLSSVQSVIEKTIKEKEKLASSVDEMNLSIKQLEYDLETCEKDINEYQVKIAKLENENPYVTSPDPALFESVHMSSRTSTMDSHRTTSSNRDSSRSGRKDSAVESTTDGSSRSNSGKETIREGSMRGTARSDSNLGEGSGNNSRRDSLRDSSRRDTSRDTGRREQGNIKRDLAHVNAKLERLQKLKEKLSRRINQKAQQMYDNILHEYNDLMNKLSKVQNDRNKIEKTIEQLDRKKQQSLNEIFTKVNNHFAQIFSLLLNNATCKLVPSDSKDINSGIVMKICFNNVWKNSLSELSGGQRSLLALSLILAMLKVKPAPVYILDEIDAALDLSHTQNIGKMVKQQFQYSQFIIISLKEGMFSNANTLFKVKFLNGHSVISRHTNSAAGGGTMGKAVLTNGTVNNLEIVDANRGSEDDHNHFNDEKGVNHESSQSGEVHHSRKKSKKK</sequence>
<evidence type="ECO:0000256" key="1">
    <source>
        <dbReference type="ARBA" id="ARBA00004123"/>
    </source>
</evidence>
<comment type="similarity">
    <text evidence="2">Belongs to the SMC family. SMC2 subfamily.</text>
</comment>
<keyword evidence="9 11" id="KW-0539">Nucleus</keyword>
<feature type="coiled-coil region" evidence="12">
    <location>
        <begin position="354"/>
        <end position="483"/>
    </location>
</feature>
<dbReference type="GO" id="GO:0030261">
    <property type="term" value="P:chromosome condensation"/>
    <property type="evidence" value="ECO:0007669"/>
    <property type="project" value="UniProtKB-KW"/>
</dbReference>
<evidence type="ECO:0000256" key="13">
    <source>
        <dbReference type="SAM" id="MobiDB-lite"/>
    </source>
</evidence>
<dbReference type="InterPro" id="IPR027120">
    <property type="entry name" value="Smc2_ABC"/>
</dbReference>
<dbReference type="GO" id="GO:0051301">
    <property type="term" value="P:cell division"/>
    <property type="evidence" value="ECO:0007669"/>
    <property type="project" value="UniProtKB-KW"/>
</dbReference>
<feature type="region of interest" description="Disordered" evidence="13">
    <location>
        <begin position="818"/>
        <end position="849"/>
    </location>
</feature>
<dbReference type="GO" id="GO:0005694">
    <property type="term" value="C:chromosome"/>
    <property type="evidence" value="ECO:0007669"/>
    <property type="project" value="InterPro"/>
</dbReference>
<evidence type="ECO:0000256" key="5">
    <source>
        <dbReference type="ARBA" id="ARBA00022776"/>
    </source>
</evidence>
<reference evidence="16" key="1">
    <citation type="submission" date="2022-07" db="EMBL/GenBank/DDBJ databases">
        <title>Evaluation of T. orientalis genome assembly methods using nanopore sequencing and analysis of variation between genomes.</title>
        <authorList>
            <person name="Yam J."/>
            <person name="Micallef M.L."/>
            <person name="Liu M."/>
            <person name="Djordjevic S.P."/>
            <person name="Bogema D.R."/>
            <person name="Jenkins C."/>
        </authorList>
    </citation>
    <scope>NUCLEOTIDE SEQUENCE</scope>
    <source>
        <strain evidence="16">Fish Creek</strain>
    </source>
</reference>
<dbReference type="Gene3D" id="3.30.70.1620">
    <property type="match status" value="1"/>
</dbReference>
<keyword evidence="8" id="KW-0226">DNA condensation</keyword>
<dbReference type="CDD" id="cd03273">
    <property type="entry name" value="ABC_SMC2_euk"/>
    <property type="match status" value="1"/>
</dbReference>
<keyword evidence="10" id="KW-0131">Cell cycle</keyword>
<dbReference type="Pfam" id="PF02463">
    <property type="entry name" value="SMC_N"/>
    <property type="match status" value="1"/>
</dbReference>
<dbReference type="InterPro" id="IPR010935">
    <property type="entry name" value="SMC_hinge"/>
</dbReference>
<evidence type="ECO:0000256" key="8">
    <source>
        <dbReference type="ARBA" id="ARBA00023067"/>
    </source>
</evidence>
<evidence type="ECO:0000256" key="3">
    <source>
        <dbReference type="ARBA" id="ARBA00022618"/>
    </source>
</evidence>
<evidence type="ECO:0000313" key="17">
    <source>
        <dbReference type="Proteomes" id="UP000244803"/>
    </source>
</evidence>
<dbReference type="InterPro" id="IPR027417">
    <property type="entry name" value="P-loop_NTPase"/>
</dbReference>
<accession>A0A976M722</accession>
<evidence type="ECO:0000256" key="10">
    <source>
        <dbReference type="ARBA" id="ARBA00023306"/>
    </source>
</evidence>
<dbReference type="Proteomes" id="UP000244803">
    <property type="component" value="Chromosome 4"/>
</dbReference>
<feature type="coiled-coil region" evidence="12">
    <location>
        <begin position="268"/>
        <end position="295"/>
    </location>
</feature>
<feature type="compositionally biased region" description="Basic and acidic residues" evidence="13">
    <location>
        <begin position="1011"/>
        <end position="1039"/>
    </location>
</feature>
<gene>
    <name evidence="16" type="ORF">MACJ_002928</name>
</gene>
<evidence type="ECO:0000256" key="4">
    <source>
        <dbReference type="ARBA" id="ARBA00022741"/>
    </source>
</evidence>
<feature type="region of interest" description="Disordered" evidence="13">
    <location>
        <begin position="942"/>
        <end position="1039"/>
    </location>
</feature>
<evidence type="ECO:0000256" key="11">
    <source>
        <dbReference type="PIRNR" id="PIRNR005719"/>
    </source>
</evidence>
<comment type="subcellular location">
    <subcellularLocation>
        <location evidence="1 11">Nucleus</location>
    </subcellularLocation>
</comment>
<keyword evidence="6" id="KW-0067">ATP-binding</keyword>
<dbReference type="GO" id="GO:0005524">
    <property type="term" value="F:ATP binding"/>
    <property type="evidence" value="ECO:0007669"/>
    <property type="project" value="UniProtKB-KW"/>
</dbReference>
<keyword evidence="4" id="KW-0547">Nucleotide-binding</keyword>
<evidence type="ECO:0000256" key="9">
    <source>
        <dbReference type="ARBA" id="ARBA00023242"/>
    </source>
</evidence>
<evidence type="ECO:0000256" key="12">
    <source>
        <dbReference type="SAM" id="Coils"/>
    </source>
</evidence>
<feature type="compositionally biased region" description="Basic and acidic residues" evidence="13">
    <location>
        <begin position="1279"/>
        <end position="1295"/>
    </location>
</feature>
<dbReference type="SUPFAM" id="SSF52540">
    <property type="entry name" value="P-loop containing nucleoside triphosphate hydrolases"/>
    <property type="match status" value="1"/>
</dbReference>
<feature type="coiled-coil region" evidence="12">
    <location>
        <begin position="1040"/>
        <end position="1110"/>
    </location>
</feature>
<feature type="compositionally biased region" description="Polar residues" evidence="13">
    <location>
        <begin position="971"/>
        <end position="985"/>
    </location>
</feature>
<dbReference type="Pfam" id="PF06470">
    <property type="entry name" value="SMC_hinge"/>
    <property type="match status" value="1"/>
</dbReference>
<name>A0A976M722_THEOR</name>
<feature type="compositionally biased region" description="Basic and acidic residues" evidence="13">
    <location>
        <begin position="826"/>
        <end position="849"/>
    </location>
</feature>
<dbReference type="InterPro" id="IPR024704">
    <property type="entry name" value="SMC"/>
</dbReference>
<evidence type="ECO:0000259" key="15">
    <source>
        <dbReference type="Pfam" id="PF06470"/>
    </source>
</evidence>
<dbReference type="PIRSF" id="PIRSF005719">
    <property type="entry name" value="SMC"/>
    <property type="match status" value="1"/>
</dbReference>
<keyword evidence="5" id="KW-0498">Mitosis</keyword>
<dbReference type="Gene3D" id="3.40.50.300">
    <property type="entry name" value="P-loop containing nucleotide triphosphate hydrolases"/>
    <property type="match status" value="2"/>
</dbReference>
<dbReference type="EMBL" id="CP056067">
    <property type="protein sequence ID" value="UKJ89675.1"/>
    <property type="molecule type" value="Genomic_DNA"/>
</dbReference>
<protein>
    <recommendedName>
        <fullName evidence="11">Structural maintenance of chromosomes protein</fullName>
    </recommendedName>
</protein>
<dbReference type="GO" id="GO:0005634">
    <property type="term" value="C:nucleus"/>
    <property type="evidence" value="ECO:0007669"/>
    <property type="project" value="UniProtKB-SubCell"/>
</dbReference>
<evidence type="ECO:0000259" key="14">
    <source>
        <dbReference type="Pfam" id="PF02463"/>
    </source>
</evidence>
<feature type="compositionally biased region" description="Basic and acidic residues" evidence="13">
    <location>
        <begin position="960"/>
        <end position="970"/>
    </location>
</feature>
<feature type="coiled-coil region" evidence="12">
    <location>
        <begin position="679"/>
        <end position="716"/>
    </location>
</feature>
<dbReference type="GO" id="GO:0016887">
    <property type="term" value="F:ATP hydrolysis activity"/>
    <property type="evidence" value="ECO:0007669"/>
    <property type="project" value="InterPro"/>
</dbReference>
<dbReference type="InterPro" id="IPR003395">
    <property type="entry name" value="RecF/RecN/SMC_N"/>
</dbReference>
<dbReference type="Gene3D" id="1.20.1060.20">
    <property type="match status" value="1"/>
</dbReference>
<evidence type="ECO:0000256" key="2">
    <source>
        <dbReference type="ARBA" id="ARBA00005231"/>
    </source>
</evidence>
<feature type="region of interest" description="Disordered" evidence="13">
    <location>
        <begin position="1278"/>
        <end position="1314"/>
    </location>
</feature>
<evidence type="ECO:0000313" key="16">
    <source>
        <dbReference type="EMBL" id="UKJ89675.1"/>
    </source>
</evidence>
<feature type="domain" description="SMC hinge" evidence="15">
    <location>
        <begin position="505"/>
        <end position="635"/>
    </location>
</feature>
<feature type="domain" description="RecF/RecN/SMC N-terminal" evidence="14">
    <location>
        <begin position="2"/>
        <end position="1239"/>
    </location>
</feature>
<evidence type="ECO:0000256" key="7">
    <source>
        <dbReference type="ARBA" id="ARBA00023054"/>
    </source>
</evidence>
<dbReference type="InterPro" id="IPR036277">
    <property type="entry name" value="SMC_hinge_sf"/>
</dbReference>
<proteinExistence type="inferred from homology"/>
<dbReference type="OrthoDB" id="10255539at2759"/>